<accession>A0A1I1NCL3</accession>
<keyword evidence="2" id="KW-1185">Reference proteome</keyword>
<name>A0A1I1NCL3_9BACT</name>
<reference evidence="1 2" key="1">
    <citation type="submission" date="2016-10" db="EMBL/GenBank/DDBJ databases">
        <authorList>
            <person name="de Groot N.N."/>
        </authorList>
    </citation>
    <scope>NUCLEOTIDE SEQUENCE [LARGE SCALE GENOMIC DNA]</scope>
    <source>
        <strain evidence="1 2">DSM 6793</strain>
    </source>
</reference>
<dbReference type="RefSeq" id="WP_091516439.1">
    <property type="nucleotide sequence ID" value="NZ_FOLE01000014.1"/>
</dbReference>
<gene>
    <name evidence="1" type="ORF">SAMN05421780_11420</name>
</gene>
<dbReference type="OrthoDB" id="983157at2"/>
<evidence type="ECO:0000313" key="2">
    <source>
        <dbReference type="Proteomes" id="UP000199514"/>
    </source>
</evidence>
<dbReference type="AlphaFoldDB" id="A0A1I1NCL3"/>
<proteinExistence type="predicted"/>
<sequence>MILPTYDNISNAYDKANKMYDFYAGKARRARKFEYFEKYAELRANEYAKCQRLLYLRIRKHSSIHSEKFGQRTDFEKQSAIWVAETKTLQKAKRQRDFESKIRVVLWFMQARFCADYGEFNCDNCSRVFEHSPATIMRGKEKLYNCVCGYCANGISGEYIYN</sequence>
<protein>
    <submittedName>
        <fullName evidence="1">Uncharacterized protein</fullName>
    </submittedName>
</protein>
<dbReference type="STRING" id="927664.SAMN05421780_11420"/>
<dbReference type="EMBL" id="FOLE01000014">
    <property type="protein sequence ID" value="SFC95441.1"/>
    <property type="molecule type" value="Genomic_DNA"/>
</dbReference>
<organism evidence="1 2">
    <name type="scientific">Flexibacter flexilis DSM 6793</name>
    <dbReference type="NCBI Taxonomy" id="927664"/>
    <lineage>
        <taxon>Bacteria</taxon>
        <taxon>Pseudomonadati</taxon>
        <taxon>Bacteroidota</taxon>
        <taxon>Cytophagia</taxon>
        <taxon>Cytophagales</taxon>
        <taxon>Flexibacteraceae</taxon>
        <taxon>Flexibacter</taxon>
    </lineage>
</organism>
<evidence type="ECO:0000313" key="1">
    <source>
        <dbReference type="EMBL" id="SFC95441.1"/>
    </source>
</evidence>
<dbReference type="Proteomes" id="UP000199514">
    <property type="component" value="Unassembled WGS sequence"/>
</dbReference>